<protein>
    <recommendedName>
        <fullName evidence="3">Chromo domain-containing protein</fullName>
    </recommendedName>
</protein>
<name>A0A2P4Y1L5_9STRA</name>
<gene>
    <name evidence="1" type="ORF">PHPALM_11700</name>
</gene>
<dbReference type="EMBL" id="NCKW01006430">
    <property type="protein sequence ID" value="POM71697.1"/>
    <property type="molecule type" value="Genomic_DNA"/>
</dbReference>
<dbReference type="Proteomes" id="UP000237271">
    <property type="component" value="Unassembled WGS sequence"/>
</dbReference>
<dbReference type="SUPFAM" id="SSF54160">
    <property type="entry name" value="Chromo domain-like"/>
    <property type="match status" value="1"/>
</dbReference>
<sequence length="90" mass="10717">MKFVHESRLKGFADYDLKVSEELPEHVTAQGMSMEVNNIREHRFRPERRDYELPISWRGLEEIEDSWEPFVTMLSAHWDKLQHQSDVGTS</sequence>
<evidence type="ECO:0008006" key="3">
    <source>
        <dbReference type="Google" id="ProtNLM"/>
    </source>
</evidence>
<organism evidence="1 2">
    <name type="scientific">Phytophthora palmivora</name>
    <dbReference type="NCBI Taxonomy" id="4796"/>
    <lineage>
        <taxon>Eukaryota</taxon>
        <taxon>Sar</taxon>
        <taxon>Stramenopiles</taxon>
        <taxon>Oomycota</taxon>
        <taxon>Peronosporomycetes</taxon>
        <taxon>Peronosporales</taxon>
        <taxon>Peronosporaceae</taxon>
        <taxon>Phytophthora</taxon>
    </lineage>
</organism>
<evidence type="ECO:0000313" key="1">
    <source>
        <dbReference type="EMBL" id="POM71697.1"/>
    </source>
</evidence>
<proteinExistence type="predicted"/>
<accession>A0A2P4Y1L5</accession>
<dbReference type="AlphaFoldDB" id="A0A2P4Y1L5"/>
<keyword evidence="2" id="KW-1185">Reference proteome</keyword>
<reference evidence="1 2" key="1">
    <citation type="journal article" date="2017" name="Genome Biol. Evol.">
        <title>Phytophthora megakarya and P. palmivora, closely related causal agents of cacao black pod rot, underwent increases in genome sizes and gene numbers by different mechanisms.</title>
        <authorList>
            <person name="Ali S.S."/>
            <person name="Shao J."/>
            <person name="Lary D.J."/>
            <person name="Kronmiller B."/>
            <person name="Shen D."/>
            <person name="Strem M.D."/>
            <person name="Amoako-Attah I."/>
            <person name="Akrofi A.Y."/>
            <person name="Begoude B.A."/>
            <person name="Ten Hoopen G.M."/>
            <person name="Coulibaly K."/>
            <person name="Kebe B.I."/>
            <person name="Melnick R.L."/>
            <person name="Guiltinan M.J."/>
            <person name="Tyler B.M."/>
            <person name="Meinhardt L.W."/>
            <person name="Bailey B.A."/>
        </authorList>
    </citation>
    <scope>NUCLEOTIDE SEQUENCE [LARGE SCALE GENOMIC DNA]</scope>
    <source>
        <strain evidence="2">sbr112.9</strain>
    </source>
</reference>
<evidence type="ECO:0000313" key="2">
    <source>
        <dbReference type="Proteomes" id="UP000237271"/>
    </source>
</evidence>
<comment type="caution">
    <text evidence="1">The sequence shown here is derived from an EMBL/GenBank/DDBJ whole genome shotgun (WGS) entry which is preliminary data.</text>
</comment>
<dbReference type="Gene3D" id="2.40.50.40">
    <property type="match status" value="1"/>
</dbReference>
<dbReference type="InterPro" id="IPR016197">
    <property type="entry name" value="Chromo-like_dom_sf"/>
</dbReference>
<dbReference type="OrthoDB" id="78362at2759"/>